<evidence type="ECO:0000256" key="6">
    <source>
        <dbReference type="ARBA" id="ARBA00023277"/>
    </source>
</evidence>
<evidence type="ECO:0000256" key="8">
    <source>
        <dbReference type="ARBA" id="ARBA00023326"/>
    </source>
</evidence>
<reference evidence="12" key="1">
    <citation type="submission" date="2023-03" db="EMBL/GenBank/DDBJ databases">
        <title>Massive genome expansion in bonnet fungi (Mycena s.s.) driven by repeated elements and novel gene families across ecological guilds.</title>
        <authorList>
            <consortium name="Lawrence Berkeley National Laboratory"/>
            <person name="Harder C.B."/>
            <person name="Miyauchi S."/>
            <person name="Viragh M."/>
            <person name="Kuo A."/>
            <person name="Thoen E."/>
            <person name="Andreopoulos B."/>
            <person name="Lu D."/>
            <person name="Skrede I."/>
            <person name="Drula E."/>
            <person name="Henrissat B."/>
            <person name="Morin E."/>
            <person name="Kohler A."/>
            <person name="Barry K."/>
            <person name="LaButti K."/>
            <person name="Morin E."/>
            <person name="Salamov A."/>
            <person name="Lipzen A."/>
            <person name="Mereny Z."/>
            <person name="Hegedus B."/>
            <person name="Baldrian P."/>
            <person name="Stursova M."/>
            <person name="Weitz H."/>
            <person name="Taylor A."/>
            <person name="Grigoriev I.V."/>
            <person name="Nagy L.G."/>
            <person name="Martin F."/>
            <person name="Kauserud H."/>
        </authorList>
    </citation>
    <scope>NUCLEOTIDE SEQUENCE</scope>
    <source>
        <strain evidence="12">CBHHK067</strain>
    </source>
</reference>
<keyword evidence="4 10" id="KW-0732">Signal</keyword>
<dbReference type="SMART" id="SM00633">
    <property type="entry name" value="Glyco_10"/>
    <property type="match status" value="1"/>
</dbReference>
<keyword evidence="6 9" id="KW-0119">Carbohydrate metabolism</keyword>
<dbReference type="Pfam" id="PF00331">
    <property type="entry name" value="Glyco_hydro_10"/>
    <property type="match status" value="1"/>
</dbReference>
<keyword evidence="5 9" id="KW-0378">Hydrolase</keyword>
<evidence type="ECO:0000313" key="13">
    <source>
        <dbReference type="Proteomes" id="UP001221757"/>
    </source>
</evidence>
<dbReference type="Proteomes" id="UP001221757">
    <property type="component" value="Unassembled WGS sequence"/>
</dbReference>
<dbReference type="PANTHER" id="PTHR31490:SF88">
    <property type="entry name" value="BETA-XYLANASE"/>
    <property type="match status" value="1"/>
</dbReference>
<organism evidence="12 13">
    <name type="scientific">Mycena rosella</name>
    <name type="common">Pink bonnet</name>
    <name type="synonym">Agaricus rosellus</name>
    <dbReference type="NCBI Taxonomy" id="1033263"/>
    <lineage>
        <taxon>Eukaryota</taxon>
        <taxon>Fungi</taxon>
        <taxon>Dikarya</taxon>
        <taxon>Basidiomycota</taxon>
        <taxon>Agaricomycotina</taxon>
        <taxon>Agaricomycetes</taxon>
        <taxon>Agaricomycetidae</taxon>
        <taxon>Agaricales</taxon>
        <taxon>Marasmiineae</taxon>
        <taxon>Mycenaceae</taxon>
        <taxon>Mycena</taxon>
    </lineage>
</organism>
<dbReference type="EMBL" id="JARKIE010000043">
    <property type="protein sequence ID" value="KAJ7694173.1"/>
    <property type="molecule type" value="Genomic_DNA"/>
</dbReference>
<dbReference type="SUPFAM" id="SSF51445">
    <property type="entry name" value="(Trans)glycosidases"/>
    <property type="match status" value="1"/>
</dbReference>
<dbReference type="PANTHER" id="PTHR31490">
    <property type="entry name" value="GLYCOSYL HYDROLASE"/>
    <property type="match status" value="1"/>
</dbReference>
<dbReference type="InterPro" id="IPR017853">
    <property type="entry name" value="GH"/>
</dbReference>
<evidence type="ECO:0000256" key="4">
    <source>
        <dbReference type="ARBA" id="ARBA00022729"/>
    </source>
</evidence>
<dbReference type="InterPro" id="IPR001000">
    <property type="entry name" value="GH10_dom"/>
</dbReference>
<evidence type="ECO:0000313" key="12">
    <source>
        <dbReference type="EMBL" id="KAJ7694173.1"/>
    </source>
</evidence>
<proteinExistence type="inferred from homology"/>
<evidence type="ECO:0000256" key="2">
    <source>
        <dbReference type="ARBA" id="ARBA00007495"/>
    </source>
</evidence>
<keyword evidence="3" id="KW-0858">Xylan degradation</keyword>
<gene>
    <name evidence="12" type="ORF">B0H17DRAFT_473816</name>
</gene>
<keyword evidence="7 9" id="KW-0326">Glycosidase</keyword>
<evidence type="ECO:0000256" key="3">
    <source>
        <dbReference type="ARBA" id="ARBA00022651"/>
    </source>
</evidence>
<dbReference type="GO" id="GO:0031176">
    <property type="term" value="F:endo-1,4-beta-xylanase activity"/>
    <property type="evidence" value="ECO:0007669"/>
    <property type="project" value="UniProtKB-EC"/>
</dbReference>
<dbReference type="AlphaFoldDB" id="A0AAD7GL48"/>
<evidence type="ECO:0000256" key="7">
    <source>
        <dbReference type="ARBA" id="ARBA00023295"/>
    </source>
</evidence>
<comment type="similarity">
    <text evidence="2 9">Belongs to the glycosyl hydrolase 10 (cellulase F) family.</text>
</comment>
<feature type="domain" description="GH10" evidence="11">
    <location>
        <begin position="61"/>
        <end position="398"/>
    </location>
</feature>
<evidence type="ECO:0000256" key="10">
    <source>
        <dbReference type="SAM" id="SignalP"/>
    </source>
</evidence>
<keyword evidence="8 9" id="KW-0624">Polysaccharide degradation</keyword>
<evidence type="ECO:0000256" key="5">
    <source>
        <dbReference type="ARBA" id="ARBA00022801"/>
    </source>
</evidence>
<dbReference type="InterPro" id="IPR044846">
    <property type="entry name" value="GH10"/>
</dbReference>
<dbReference type="PRINTS" id="PR00134">
    <property type="entry name" value="GLHYDRLASE10"/>
</dbReference>
<dbReference type="GO" id="GO:0045493">
    <property type="term" value="P:xylan catabolic process"/>
    <property type="evidence" value="ECO:0007669"/>
    <property type="project" value="UniProtKB-KW"/>
</dbReference>
<dbReference type="EC" id="3.2.1.8" evidence="9"/>
<comment type="caution">
    <text evidence="12">The sequence shown here is derived from an EMBL/GenBank/DDBJ whole genome shotgun (WGS) entry which is preliminary data.</text>
</comment>
<feature type="chain" id="PRO_5042158854" description="Beta-xylanase" evidence="10">
    <location>
        <begin position="18"/>
        <end position="420"/>
    </location>
</feature>
<dbReference type="PROSITE" id="PS51760">
    <property type="entry name" value="GH10_2"/>
    <property type="match status" value="1"/>
</dbReference>
<name>A0AAD7GL48_MYCRO</name>
<dbReference type="Gene3D" id="3.20.20.80">
    <property type="entry name" value="Glycosidases"/>
    <property type="match status" value="1"/>
</dbReference>
<evidence type="ECO:0000256" key="9">
    <source>
        <dbReference type="RuleBase" id="RU361174"/>
    </source>
</evidence>
<keyword evidence="13" id="KW-1185">Reference proteome</keyword>
<sequence length="420" mass="46118">MRPTVAFLAFPVVAVHAASFTPAVSLLTDLPQFQNLANKTVRSVLKTINDKKLKGTPFYFGSTLADLSVSPQNAEWTSARFEDTWNLAVAENDCKWFSNEPVTPGVFNLTACQSLRDYAFQRGIAFRGHNTFWHNQRPDWLANNPLNFTVAELNNTIIPNAVETVIEGLGPRLVSWDVVNEALSDSATLGMNLTECVVSASRWPNFAIDGNASSPVLFPDSSFINTAFLSADKARKKINSDVKLFYNDYNGFGGDFPSQAKTECAFKLLTQLQNSGVAIDGVGIQSHYSANPQAFPSKESAHFTMDRLKNIGVMGAITELDVWLPDNTTESLRWQASIFGDMLDTCLYSSNCNEFILWDNRDDESWLDTIVSDGVHQGTLFDASGNPKLPFFEVLARLLNFAEGGAEPCSTSGGTSVCVL</sequence>
<comment type="catalytic activity">
    <reaction evidence="1 9">
        <text>Endohydrolysis of (1-&gt;4)-beta-D-xylosidic linkages in xylans.</text>
        <dbReference type="EC" id="3.2.1.8"/>
    </reaction>
</comment>
<evidence type="ECO:0000259" key="11">
    <source>
        <dbReference type="PROSITE" id="PS51760"/>
    </source>
</evidence>
<accession>A0AAD7GL48</accession>
<feature type="signal peptide" evidence="10">
    <location>
        <begin position="1"/>
        <end position="17"/>
    </location>
</feature>
<protein>
    <recommendedName>
        <fullName evidence="9">Beta-xylanase</fullName>
        <ecNumber evidence="9">3.2.1.8</ecNumber>
    </recommendedName>
</protein>
<evidence type="ECO:0000256" key="1">
    <source>
        <dbReference type="ARBA" id="ARBA00000681"/>
    </source>
</evidence>